<feature type="region of interest" description="Disordered" evidence="10">
    <location>
        <begin position="28"/>
        <end position="81"/>
    </location>
</feature>
<feature type="compositionally biased region" description="Gly residues" evidence="10">
    <location>
        <begin position="52"/>
        <end position="61"/>
    </location>
</feature>
<dbReference type="STRING" id="30611.ENSOGAP00000014641"/>
<evidence type="ECO:0000256" key="8">
    <source>
        <dbReference type="ARBA" id="ARBA00075794"/>
    </source>
</evidence>
<evidence type="ECO:0000259" key="12">
    <source>
        <dbReference type="PROSITE" id="PS51166"/>
    </source>
</evidence>
<evidence type="ECO:0000256" key="5">
    <source>
        <dbReference type="ARBA" id="ARBA00060405"/>
    </source>
</evidence>
<feature type="transmembrane region" description="Helical" evidence="11">
    <location>
        <begin position="6"/>
        <end position="23"/>
    </location>
</feature>
<dbReference type="AlphaFoldDB" id="H0XF66"/>
<keyword evidence="14" id="KW-1185">Reference proteome</keyword>
<dbReference type="SUPFAM" id="SSF49452">
    <property type="entry name" value="Starch-binding domain-like"/>
    <property type="match status" value="1"/>
</dbReference>
<evidence type="ECO:0000256" key="4">
    <source>
        <dbReference type="ARBA" id="ARBA00053886"/>
    </source>
</evidence>
<dbReference type="FunFam" id="2.60.40.10:FF:000552">
    <property type="entry name" value="Related to glucoamylase"/>
    <property type="match status" value="1"/>
</dbReference>
<dbReference type="GO" id="GO:0038024">
    <property type="term" value="F:cargo receptor activity"/>
    <property type="evidence" value="ECO:0007669"/>
    <property type="project" value="Ensembl"/>
</dbReference>
<organism evidence="13 14">
    <name type="scientific">Otolemur garnettii</name>
    <name type="common">Small-eared galago</name>
    <name type="synonym">Garnett's greater bushbaby</name>
    <dbReference type="NCBI Taxonomy" id="30611"/>
    <lineage>
        <taxon>Eukaryota</taxon>
        <taxon>Metazoa</taxon>
        <taxon>Chordata</taxon>
        <taxon>Craniata</taxon>
        <taxon>Vertebrata</taxon>
        <taxon>Euteleostomi</taxon>
        <taxon>Mammalia</taxon>
        <taxon>Eutheria</taxon>
        <taxon>Euarchontoglires</taxon>
        <taxon>Primates</taxon>
        <taxon>Strepsirrhini</taxon>
        <taxon>Lorisiformes</taxon>
        <taxon>Galagidae</taxon>
        <taxon>Otolemur</taxon>
    </lineage>
</organism>
<dbReference type="Pfam" id="PF00686">
    <property type="entry name" value="CBM_20"/>
    <property type="match status" value="1"/>
</dbReference>
<dbReference type="GO" id="GO:0061753">
    <property type="term" value="P:substrate localization to autophagosome"/>
    <property type="evidence" value="ECO:0007669"/>
    <property type="project" value="Ensembl"/>
</dbReference>
<name>H0XF66_OTOGA</name>
<dbReference type="GO" id="GO:2001070">
    <property type="term" value="F:starch binding"/>
    <property type="evidence" value="ECO:0007669"/>
    <property type="project" value="InterPro"/>
</dbReference>
<sequence length="353" mass="38625">MGAVWSALLVGGGLAGALFVWLLRGDAGGSRKDGDAEPEEDAPPGEAAAPGGDRGGGGGRSPGPSGQDLVTKPEHLQESNGRLISETKDLLEEAWRLQNPSREVCDMSREHVPSGQFPDTTPLATSENSNSRSYPESSRNENLESRIGEWGFPKGQEMPAKAATCSAEKLSPSNLLVDGHEEASLAQLDRQDLANHEDWEMVSRHSSWGDIGLGGSPETSVLSLNQGMDYGRSTVMDARGREARGEVERVAGSSKTQQVSIRFQVHYVTSTDRQFIAVTGDHENLGRWNTYIPLRYCRDGLWSHSVVLPADTGVEWKFILVENGEVTRWEECSNRFLETGREDKVVHEWWGVP</sequence>
<dbReference type="Proteomes" id="UP000005225">
    <property type="component" value="Unassembled WGS sequence"/>
</dbReference>
<keyword evidence="11" id="KW-0472">Membrane</keyword>
<dbReference type="InterPro" id="IPR034838">
    <property type="entry name" value="CBM20_genethonin_1"/>
</dbReference>
<evidence type="ECO:0000256" key="10">
    <source>
        <dbReference type="SAM" id="MobiDB-lite"/>
    </source>
</evidence>
<dbReference type="OMA" id="RADNEDW"/>
<dbReference type="Ensembl" id="ENSOGAT00000016360.2">
    <property type="protein sequence ID" value="ENSOGAP00000014641.2"/>
    <property type="gene ID" value="ENSOGAG00000016357.2"/>
</dbReference>
<evidence type="ECO:0000256" key="7">
    <source>
        <dbReference type="ARBA" id="ARBA00073038"/>
    </source>
</evidence>
<dbReference type="Gene3D" id="2.60.40.10">
    <property type="entry name" value="Immunoglobulins"/>
    <property type="match status" value="1"/>
</dbReference>
<dbReference type="GO" id="GO:0005789">
    <property type="term" value="C:endoplasmic reticulum membrane"/>
    <property type="evidence" value="ECO:0007669"/>
    <property type="project" value="UniProtKB-SubCell"/>
</dbReference>
<dbReference type="InterPro" id="IPR002044">
    <property type="entry name" value="CBM20"/>
</dbReference>
<protein>
    <recommendedName>
        <fullName evidence="7">Starch-binding domain-containing protein 1</fullName>
    </recommendedName>
    <alternativeName>
        <fullName evidence="8">Genethonin-1</fullName>
    </alternativeName>
    <alternativeName>
        <fullName evidence="9">Glycophagy cargo receptor stbd1</fullName>
    </alternativeName>
</protein>
<dbReference type="CDD" id="cd05813">
    <property type="entry name" value="CBM20_genethonin_1"/>
    <property type="match status" value="1"/>
</dbReference>
<keyword evidence="11" id="KW-1133">Transmembrane helix</keyword>
<dbReference type="GO" id="GO:0030315">
    <property type="term" value="C:T-tubule"/>
    <property type="evidence" value="ECO:0007669"/>
    <property type="project" value="UniProtKB-SubCell"/>
</dbReference>
<evidence type="ECO:0000313" key="13">
    <source>
        <dbReference type="Ensembl" id="ENSOGAP00000014641.2"/>
    </source>
</evidence>
<dbReference type="InParanoid" id="H0XF66"/>
<evidence type="ECO:0000256" key="1">
    <source>
        <dbReference type="ARBA" id="ARBA00004643"/>
    </source>
</evidence>
<keyword evidence="2" id="KW-0119">Carbohydrate metabolism</keyword>
<evidence type="ECO:0000256" key="6">
    <source>
        <dbReference type="ARBA" id="ARBA00062412"/>
    </source>
</evidence>
<evidence type="ECO:0000256" key="11">
    <source>
        <dbReference type="SAM" id="Phobius"/>
    </source>
</evidence>
<dbReference type="GO" id="GO:2001069">
    <property type="term" value="F:glycogen binding"/>
    <property type="evidence" value="ECO:0007669"/>
    <property type="project" value="Ensembl"/>
</dbReference>
<comment type="subcellular location">
    <subcellularLocation>
        <location evidence="3">Cell membrane</location>
        <location evidence="3">Sarcolemma</location>
        <location evidence="3">T-tubule</location>
    </subcellularLocation>
    <subcellularLocation>
        <location evidence="1">Endoplasmic reticulum membrane</location>
        <topology evidence="1">Single-pass type III membrane protein</topology>
    </subcellularLocation>
    <subcellularLocation>
        <location evidence="5">Preautophagosomal structure membrane</location>
        <topology evidence="5">Single-pass type III membrane protein</topology>
    </subcellularLocation>
</comment>
<dbReference type="FunCoup" id="H0XF66">
    <property type="interactions" value="342"/>
</dbReference>
<dbReference type="GO" id="GO:0019899">
    <property type="term" value="F:enzyme binding"/>
    <property type="evidence" value="ECO:0007669"/>
    <property type="project" value="Ensembl"/>
</dbReference>
<evidence type="ECO:0000256" key="2">
    <source>
        <dbReference type="ARBA" id="ARBA00022600"/>
    </source>
</evidence>
<evidence type="ECO:0000256" key="9">
    <source>
        <dbReference type="ARBA" id="ARBA00076001"/>
    </source>
</evidence>
<dbReference type="InterPro" id="IPR013783">
    <property type="entry name" value="Ig-like_fold"/>
</dbReference>
<dbReference type="EMBL" id="AAQR03072379">
    <property type="status" value="NOT_ANNOTATED_CDS"/>
    <property type="molecule type" value="Genomic_DNA"/>
</dbReference>
<keyword evidence="2" id="KW-0321">Glycogen metabolism</keyword>
<feature type="compositionally biased region" description="Polar residues" evidence="10">
    <location>
        <begin position="117"/>
        <end position="137"/>
    </location>
</feature>
<evidence type="ECO:0000256" key="3">
    <source>
        <dbReference type="ARBA" id="ARBA00024012"/>
    </source>
</evidence>
<dbReference type="GeneTree" id="ENSGT00390000007731"/>
<accession>H0XF66</accession>
<reference evidence="14" key="1">
    <citation type="submission" date="2011-03" db="EMBL/GenBank/DDBJ databases">
        <title>Version 3 of the genome sequence of Otolemur garnettii (Bushbaby).</title>
        <authorList>
            <consortium name="The Broad Institute Genome Sequencing Platform"/>
            <person name="Di Palma F."/>
            <person name="Johnson J."/>
            <person name="Lander E.S."/>
            <person name="Lindblad-Toh K."/>
            <person name="Jaffe D.B."/>
            <person name="Gnerre S."/>
            <person name="MacCallum I."/>
            <person name="Przybylski D."/>
            <person name="Ribeiro F.J."/>
            <person name="Burton J.N."/>
            <person name="Walker B.J."/>
            <person name="Sharpe T."/>
            <person name="Hall G."/>
        </authorList>
    </citation>
    <scope>NUCLEOTIDE SEQUENCE [LARGE SCALE GENOMIC DNA]</scope>
</reference>
<dbReference type="GO" id="GO:0061723">
    <property type="term" value="P:glycophagy"/>
    <property type="evidence" value="ECO:0007669"/>
    <property type="project" value="Ensembl"/>
</dbReference>
<feature type="region of interest" description="Disordered" evidence="10">
    <location>
        <begin position="110"/>
        <end position="143"/>
    </location>
</feature>
<dbReference type="PANTHER" id="PTHR15048">
    <property type="entry name" value="STARCH-BINDING DOMAIN-CONTAINING PROTEIN 1"/>
    <property type="match status" value="1"/>
</dbReference>
<proteinExistence type="predicted"/>
<reference evidence="13" key="2">
    <citation type="submission" date="2025-08" db="UniProtKB">
        <authorList>
            <consortium name="Ensembl"/>
        </authorList>
    </citation>
    <scope>IDENTIFICATION</scope>
</reference>
<dbReference type="GO" id="GO:0007041">
    <property type="term" value="P:lysosomal transport"/>
    <property type="evidence" value="ECO:0007669"/>
    <property type="project" value="Ensembl"/>
</dbReference>
<comment type="subunit">
    <text evidence="6">Interacts with the ATG8 family proteins GABARAP and GABARAPL1. Interacts with several glycogen-associated proteins, such as GYS2 (liver glycogen synthase), GDE (glycogen debranching enzyme), GBE1 (glycogen branching enzyme 1) and EPM2A (Laforin).</text>
</comment>
<dbReference type="InterPro" id="IPR013784">
    <property type="entry name" value="Carb-bd-like_fold"/>
</dbReference>
<reference evidence="13" key="3">
    <citation type="submission" date="2025-09" db="UniProtKB">
        <authorList>
            <consortium name="Ensembl"/>
        </authorList>
    </citation>
    <scope>IDENTIFICATION</scope>
</reference>
<dbReference type="eggNOG" id="ENOG502SE11">
    <property type="taxonomic scope" value="Eukaryota"/>
</dbReference>
<dbReference type="GO" id="GO:0034045">
    <property type="term" value="C:phagophore assembly site membrane"/>
    <property type="evidence" value="ECO:0007669"/>
    <property type="project" value="UniProtKB-SubCell"/>
</dbReference>
<dbReference type="GO" id="GO:0048471">
    <property type="term" value="C:perinuclear region of cytoplasm"/>
    <property type="evidence" value="ECO:0007669"/>
    <property type="project" value="Ensembl"/>
</dbReference>
<evidence type="ECO:0000313" key="14">
    <source>
        <dbReference type="Proteomes" id="UP000005225"/>
    </source>
</evidence>
<comment type="function">
    <text evidence="4">Acts as a cargo receptor for glycogen. Delivers its cargo to an autophagic pathway called glycophagy, resulting in the transport of glycogen to lysosomes.</text>
</comment>
<dbReference type="PANTHER" id="PTHR15048:SF0">
    <property type="entry name" value="STARCH-BINDING DOMAIN-CONTAINING PROTEIN 1"/>
    <property type="match status" value="1"/>
</dbReference>
<keyword evidence="11" id="KW-0812">Transmembrane</keyword>
<dbReference type="HOGENOM" id="CLU_070592_0_0_1"/>
<dbReference type="SMART" id="SM01065">
    <property type="entry name" value="CBM_2"/>
    <property type="match status" value="1"/>
</dbReference>
<feature type="domain" description="CBM20" evidence="12">
    <location>
        <begin position="253"/>
        <end position="352"/>
    </location>
</feature>
<dbReference type="PROSITE" id="PS51166">
    <property type="entry name" value="CBM20"/>
    <property type="match status" value="1"/>
</dbReference>